<dbReference type="PANTHER" id="PTHR45862">
    <property type="entry name" value="PROTEIN SGT1 HOMOLOG"/>
    <property type="match status" value="1"/>
</dbReference>
<sequence>MSHITLAQQGLAAAESRNWEEAIDKLSAALKTSQNPAWLIARSKALINKQRFQEALDDANLAWHTAYERNKRPLLIDAHYRRAVAYYRLKQYANADACCVYAMRLVKGFPAVEKEDPAKKSTDEKGFYKVTLKDAQEESATDEINKAKGGALDVGSNDAANAKEWRIASTLRMQILFAMDKLPEDDPARQLTTANKPELKKLSDLETKKTETKETAAPATQAVPKPAVPADTPLRLQEFQNDNTMTVSILSKGVNKEKLQVQFKPKSAHLDSVIWPNGDDKPFTLDLWGEIDTEASTYRVTPNKVELSLKKKTPGKWAQLKGEGSDSAPDAAAAEETEKLKVLKEARQKAMDAAAAETPAQEKPAASTEAKEKAPATEGSSKAAPAYPSSSRTGPKNWDTIGEDIDSDEEKDVNVFFKKLFKGATPEQQRAMMKSFTESNGTSLSTDWNDVKDRTVETVPPEGVEPKKW</sequence>
<dbReference type="SUPFAM" id="SSF48452">
    <property type="entry name" value="TPR-like"/>
    <property type="match status" value="1"/>
</dbReference>
<name>A0A8H4NVU8_9HYPO</name>
<dbReference type="InterPro" id="IPR011990">
    <property type="entry name" value="TPR-like_helical_dom_sf"/>
</dbReference>
<feature type="compositionally biased region" description="Basic and acidic residues" evidence="2">
    <location>
        <begin position="336"/>
        <end position="350"/>
    </location>
</feature>
<feature type="domain" description="CS" evidence="4">
    <location>
        <begin position="231"/>
        <end position="321"/>
    </location>
</feature>
<evidence type="ECO:0000259" key="4">
    <source>
        <dbReference type="PROSITE" id="PS51203"/>
    </source>
</evidence>
<dbReference type="GO" id="GO:0051087">
    <property type="term" value="F:protein-folding chaperone binding"/>
    <property type="evidence" value="ECO:0007669"/>
    <property type="project" value="InterPro"/>
</dbReference>
<feature type="domain" description="SGS" evidence="3">
    <location>
        <begin position="386"/>
        <end position="469"/>
    </location>
</feature>
<dbReference type="InterPro" id="IPR007052">
    <property type="entry name" value="CS_dom"/>
</dbReference>
<dbReference type="SMART" id="SM00028">
    <property type="entry name" value="TPR"/>
    <property type="match status" value="2"/>
</dbReference>
<reference evidence="5" key="1">
    <citation type="submission" date="2020-01" db="EMBL/GenBank/DDBJ databases">
        <title>Identification and distribution of gene clusters putatively required for synthesis of sphingolipid metabolism inhibitors in phylogenetically diverse species of the filamentous fungus Fusarium.</title>
        <authorList>
            <person name="Kim H.-S."/>
            <person name="Busman M."/>
            <person name="Brown D.W."/>
            <person name="Divon H."/>
            <person name="Uhlig S."/>
            <person name="Proctor R.H."/>
        </authorList>
    </citation>
    <scope>NUCLEOTIDE SEQUENCE</scope>
    <source>
        <strain evidence="5">NRRL 53441</strain>
    </source>
</reference>
<dbReference type="CDD" id="cd06466">
    <property type="entry name" value="p23_CS_SGT1_like"/>
    <property type="match status" value="1"/>
</dbReference>
<comment type="similarity">
    <text evidence="1">Belongs to the SGT1 family.</text>
</comment>
<evidence type="ECO:0000256" key="1">
    <source>
        <dbReference type="ARBA" id="ARBA00008509"/>
    </source>
</evidence>
<dbReference type="InterPro" id="IPR008978">
    <property type="entry name" value="HSP20-like_chaperone"/>
</dbReference>
<dbReference type="Gene3D" id="2.60.40.790">
    <property type="match status" value="1"/>
</dbReference>
<feature type="compositionally biased region" description="Low complexity" evidence="2">
    <location>
        <begin position="325"/>
        <end position="334"/>
    </location>
</feature>
<dbReference type="Gene3D" id="1.25.40.10">
    <property type="entry name" value="Tetratricopeptide repeat domain"/>
    <property type="match status" value="1"/>
</dbReference>
<dbReference type="Pfam" id="PF04969">
    <property type="entry name" value="CS"/>
    <property type="match status" value="1"/>
</dbReference>
<dbReference type="OrthoDB" id="1898560at2759"/>
<proteinExistence type="inferred from homology"/>
<feature type="compositionally biased region" description="Low complexity" evidence="2">
    <location>
        <begin position="380"/>
        <end position="391"/>
    </location>
</feature>
<dbReference type="PROSITE" id="PS51048">
    <property type="entry name" value="SGS"/>
    <property type="match status" value="1"/>
</dbReference>
<evidence type="ECO:0008006" key="7">
    <source>
        <dbReference type="Google" id="ProtNLM"/>
    </source>
</evidence>
<dbReference type="PROSITE" id="PS51203">
    <property type="entry name" value="CS"/>
    <property type="match status" value="1"/>
</dbReference>
<organism evidence="5 6">
    <name type="scientific">Fusarium austroafricanum</name>
    <dbReference type="NCBI Taxonomy" id="2364996"/>
    <lineage>
        <taxon>Eukaryota</taxon>
        <taxon>Fungi</taxon>
        <taxon>Dikarya</taxon>
        <taxon>Ascomycota</taxon>
        <taxon>Pezizomycotina</taxon>
        <taxon>Sordariomycetes</taxon>
        <taxon>Hypocreomycetidae</taxon>
        <taxon>Hypocreales</taxon>
        <taxon>Nectriaceae</taxon>
        <taxon>Fusarium</taxon>
        <taxon>Fusarium concolor species complex</taxon>
    </lineage>
</organism>
<evidence type="ECO:0000259" key="3">
    <source>
        <dbReference type="PROSITE" id="PS51048"/>
    </source>
</evidence>
<dbReference type="AlphaFoldDB" id="A0A8H4NVU8"/>
<dbReference type="SUPFAM" id="SSF49764">
    <property type="entry name" value="HSP20-like chaperones"/>
    <property type="match status" value="1"/>
</dbReference>
<keyword evidence="6" id="KW-1185">Reference proteome</keyword>
<dbReference type="EMBL" id="JAADJG010000402">
    <property type="protein sequence ID" value="KAF4447348.1"/>
    <property type="molecule type" value="Genomic_DNA"/>
</dbReference>
<feature type="region of interest" description="Disordered" evidence="2">
    <location>
        <begin position="435"/>
        <end position="469"/>
    </location>
</feature>
<evidence type="ECO:0000256" key="2">
    <source>
        <dbReference type="SAM" id="MobiDB-lite"/>
    </source>
</evidence>
<comment type="caution">
    <text evidence="5">The sequence shown here is derived from an EMBL/GenBank/DDBJ whole genome shotgun (WGS) entry which is preliminary data.</text>
</comment>
<evidence type="ECO:0000313" key="5">
    <source>
        <dbReference type="EMBL" id="KAF4447348.1"/>
    </source>
</evidence>
<dbReference type="InterPro" id="IPR044563">
    <property type="entry name" value="Sgt1-like"/>
</dbReference>
<accession>A0A8H4NVU8</accession>
<dbReference type="InterPro" id="IPR007699">
    <property type="entry name" value="SGS_dom"/>
</dbReference>
<feature type="region of interest" description="Disordered" evidence="2">
    <location>
        <begin position="314"/>
        <end position="405"/>
    </location>
</feature>
<gene>
    <name evidence="5" type="ORF">F53441_9112</name>
</gene>
<dbReference type="Pfam" id="PF05002">
    <property type="entry name" value="SGS"/>
    <property type="match status" value="1"/>
</dbReference>
<protein>
    <recommendedName>
        <fullName evidence="7">CS domain-containing protein</fullName>
    </recommendedName>
</protein>
<dbReference type="Proteomes" id="UP000605986">
    <property type="component" value="Unassembled WGS sequence"/>
</dbReference>
<feature type="region of interest" description="Disordered" evidence="2">
    <location>
        <begin position="204"/>
        <end position="228"/>
    </location>
</feature>
<dbReference type="InterPro" id="IPR019734">
    <property type="entry name" value="TPR_rpt"/>
</dbReference>
<feature type="compositionally biased region" description="Basic and acidic residues" evidence="2">
    <location>
        <begin position="204"/>
        <end position="214"/>
    </location>
</feature>
<evidence type="ECO:0000313" key="6">
    <source>
        <dbReference type="Proteomes" id="UP000605986"/>
    </source>
</evidence>
<feature type="compositionally biased region" description="Polar residues" evidence="2">
    <location>
        <begin position="436"/>
        <end position="448"/>
    </location>
</feature>